<evidence type="ECO:0000256" key="5">
    <source>
        <dbReference type="ARBA" id="ARBA00022660"/>
    </source>
</evidence>
<evidence type="ECO:0000256" key="10">
    <source>
        <dbReference type="ARBA" id="ARBA00023027"/>
    </source>
</evidence>
<feature type="transmembrane region" description="Helical" evidence="15">
    <location>
        <begin position="257"/>
        <end position="275"/>
    </location>
</feature>
<evidence type="ECO:0000313" key="20">
    <source>
        <dbReference type="Proteomes" id="UP001179121"/>
    </source>
</evidence>
<evidence type="ECO:0000256" key="11">
    <source>
        <dbReference type="ARBA" id="ARBA00023075"/>
    </source>
</evidence>
<evidence type="ECO:0000256" key="3">
    <source>
        <dbReference type="ARBA" id="ARBA00021096"/>
    </source>
</evidence>
<keyword evidence="8" id="KW-0249">Electron transport</keyword>
<accession>A0AA86MWT4</accession>
<keyword evidence="9 15" id="KW-1133">Transmembrane helix</keyword>
<dbReference type="InterPro" id="IPR001516">
    <property type="entry name" value="Proton_antipo_N"/>
</dbReference>
<name>A0AA86MWT4_9BACT</name>
<evidence type="ECO:0000256" key="2">
    <source>
        <dbReference type="ARBA" id="ARBA00012944"/>
    </source>
</evidence>
<dbReference type="EC" id="7.1.1.2" evidence="2"/>
<evidence type="ECO:0000259" key="16">
    <source>
        <dbReference type="Pfam" id="PF00361"/>
    </source>
</evidence>
<evidence type="ECO:0000256" key="12">
    <source>
        <dbReference type="ARBA" id="ARBA00023136"/>
    </source>
</evidence>
<keyword evidence="12 15" id="KW-0472">Membrane</keyword>
<dbReference type="PRINTS" id="PR01435">
    <property type="entry name" value="NPOXDRDTASE5"/>
</dbReference>
<evidence type="ECO:0000313" key="19">
    <source>
        <dbReference type="EMBL" id="CAI4030478.1"/>
    </source>
</evidence>
<dbReference type="GO" id="GO:0015990">
    <property type="term" value="P:electron transport coupled proton transport"/>
    <property type="evidence" value="ECO:0007669"/>
    <property type="project" value="TreeGrafter"/>
</dbReference>
<dbReference type="Pfam" id="PF00662">
    <property type="entry name" value="Proton_antipo_N"/>
    <property type="match status" value="1"/>
</dbReference>
<feature type="domain" description="NADH dehydrogenase subunit 5 C-terminal" evidence="18">
    <location>
        <begin position="437"/>
        <end position="626"/>
    </location>
</feature>
<dbReference type="InterPro" id="IPR018393">
    <property type="entry name" value="NADHpl_OxRdtase_5_subgr"/>
</dbReference>
<evidence type="ECO:0000256" key="6">
    <source>
        <dbReference type="ARBA" id="ARBA00022692"/>
    </source>
</evidence>
<feature type="transmembrane region" description="Helical" evidence="15">
    <location>
        <begin position="83"/>
        <end position="100"/>
    </location>
</feature>
<dbReference type="NCBIfam" id="NF005141">
    <property type="entry name" value="PRK06590.1"/>
    <property type="match status" value="1"/>
</dbReference>
<dbReference type="PANTHER" id="PTHR42829:SF2">
    <property type="entry name" value="NADH-UBIQUINONE OXIDOREDUCTASE CHAIN 5"/>
    <property type="match status" value="1"/>
</dbReference>
<feature type="transmembrane region" description="Helical" evidence="15">
    <location>
        <begin position="614"/>
        <end position="631"/>
    </location>
</feature>
<dbReference type="NCBIfam" id="TIGR01974">
    <property type="entry name" value="NDH_I_L"/>
    <property type="match status" value="1"/>
</dbReference>
<evidence type="ECO:0000256" key="8">
    <source>
        <dbReference type="ARBA" id="ARBA00022982"/>
    </source>
</evidence>
<feature type="transmembrane region" description="Helical" evidence="15">
    <location>
        <begin position="384"/>
        <end position="405"/>
    </location>
</feature>
<evidence type="ECO:0000256" key="15">
    <source>
        <dbReference type="SAM" id="Phobius"/>
    </source>
</evidence>
<dbReference type="GO" id="GO:0012505">
    <property type="term" value="C:endomembrane system"/>
    <property type="evidence" value="ECO:0007669"/>
    <property type="project" value="UniProtKB-SubCell"/>
</dbReference>
<feature type="transmembrane region" description="Helical" evidence="15">
    <location>
        <begin position="468"/>
        <end position="486"/>
    </location>
</feature>
<dbReference type="GO" id="GO:0042773">
    <property type="term" value="P:ATP synthesis coupled electron transport"/>
    <property type="evidence" value="ECO:0007669"/>
    <property type="project" value="InterPro"/>
</dbReference>
<evidence type="ECO:0000256" key="9">
    <source>
        <dbReference type="ARBA" id="ARBA00022989"/>
    </source>
</evidence>
<dbReference type="GO" id="GO:0003954">
    <property type="term" value="F:NADH dehydrogenase activity"/>
    <property type="evidence" value="ECO:0007669"/>
    <property type="project" value="TreeGrafter"/>
</dbReference>
<feature type="transmembrane region" description="Helical" evidence="15">
    <location>
        <begin position="324"/>
        <end position="341"/>
    </location>
</feature>
<evidence type="ECO:0000256" key="1">
    <source>
        <dbReference type="ARBA" id="ARBA00004127"/>
    </source>
</evidence>
<comment type="subcellular location">
    <subcellularLocation>
        <location evidence="1">Endomembrane system</location>
        <topology evidence="1">Multi-pass membrane protein</topology>
    </subcellularLocation>
    <subcellularLocation>
        <location evidence="14">Membrane</location>
        <topology evidence="14">Multi-pass membrane protein</topology>
    </subcellularLocation>
</comment>
<feature type="transmembrane region" description="Helical" evidence="15">
    <location>
        <begin position="216"/>
        <end position="236"/>
    </location>
</feature>
<dbReference type="Pfam" id="PF06455">
    <property type="entry name" value="NADH5_C"/>
    <property type="match status" value="1"/>
</dbReference>
<reference evidence="19" key="1">
    <citation type="submission" date="2022-10" db="EMBL/GenBank/DDBJ databases">
        <authorList>
            <person name="Koch H."/>
        </authorList>
    </citation>
    <scope>NUCLEOTIDE SEQUENCE</scope>
    <source>
        <strain evidence="19">DNF</strain>
    </source>
</reference>
<proteinExistence type="predicted"/>
<evidence type="ECO:0000256" key="13">
    <source>
        <dbReference type="ARBA" id="ARBA00049551"/>
    </source>
</evidence>
<dbReference type="EMBL" id="OX365700">
    <property type="protein sequence ID" value="CAI4030478.1"/>
    <property type="molecule type" value="Genomic_DNA"/>
</dbReference>
<evidence type="ECO:0000256" key="4">
    <source>
        <dbReference type="ARBA" id="ARBA00022448"/>
    </source>
</evidence>
<keyword evidence="11" id="KW-0830">Ubiquinone</keyword>
<feature type="transmembrane region" description="Helical" evidence="15">
    <location>
        <begin position="425"/>
        <end position="447"/>
    </location>
</feature>
<keyword evidence="20" id="KW-1185">Reference proteome</keyword>
<sequence length="632" mass="68304">MYLVLIPLLPFLAFLVVGIFGHWLKDRAHLVAVPAVLTSCLLSFLVFGEVAGGRNIEIPLYNWMTSGSLTVELGLYFDRLTVAMLLLVTIVSSLVHIYTIGYMKGEKGYARFFAYIALFTFSMLMLVLSNNFLQLFIFWEAVGLCSYLLIGHWYERPTACSAATKAFIVNRVGDFGFILGVLLVWYTFGTMAYQPVLMEAGGKASELINLLGPFGGTWEISVMTLICLLLFVGAVGKSAQVPLHVWLPDAMEGPTPISALIHAATMVTAGVFMVARLAPLYVLSPAAMTVVAVVGAATMVMGATIALTQTDIKRVVAYSTMSQLGYMVMACGLGAFGAGIYHLLTHGAFKALLFLGCGSVIIALHHEQDMRRMGGLRDKLPVTYWTFVIGSLALAGFPLTAGFFSKDELLVGAWASGPLGQFLTVLGLLTAMMTAFYSFRLVFVTFWGSSRVDPHHAGHVHEPDSTMTIPLVVLAFLSIAAGYLGISEFLAPVFPETAAAAVHHGPAATGIMAVATLLGLIGIAAAYYLYVRSPALPDRLAQQWRTLYRLSLNKWFVDEAYDRTVVAPTFETADSLWRRIDVAVIDGAVNGVARTIGAASAVLRLIQSGQAQHYALGMTLGTAIIAALYLLW</sequence>
<dbReference type="RefSeq" id="WP_289267466.1">
    <property type="nucleotide sequence ID" value="NZ_OX365700.1"/>
</dbReference>
<feature type="transmembrane region" description="Helical" evidence="15">
    <location>
        <begin position="281"/>
        <end position="303"/>
    </location>
</feature>
<dbReference type="Pfam" id="PF00361">
    <property type="entry name" value="Proton_antipo_M"/>
    <property type="match status" value="1"/>
</dbReference>
<keyword evidence="4" id="KW-0813">Transport</keyword>
<dbReference type="InterPro" id="IPR003945">
    <property type="entry name" value="NU5C-like"/>
</dbReference>
<dbReference type="InterPro" id="IPR010934">
    <property type="entry name" value="NADH_DH_su5_C"/>
</dbReference>
<gene>
    <name evidence="19" type="ORF">DNFV4_00906</name>
</gene>
<comment type="catalytic activity">
    <reaction evidence="13">
        <text>a ubiquinone + NADH + 5 H(+)(in) = a ubiquinol + NAD(+) + 4 H(+)(out)</text>
        <dbReference type="Rhea" id="RHEA:29091"/>
        <dbReference type="Rhea" id="RHEA-COMP:9565"/>
        <dbReference type="Rhea" id="RHEA-COMP:9566"/>
        <dbReference type="ChEBI" id="CHEBI:15378"/>
        <dbReference type="ChEBI" id="CHEBI:16389"/>
        <dbReference type="ChEBI" id="CHEBI:17976"/>
        <dbReference type="ChEBI" id="CHEBI:57540"/>
        <dbReference type="ChEBI" id="CHEBI:57945"/>
        <dbReference type="EC" id="7.1.1.2"/>
    </reaction>
</comment>
<dbReference type="AlphaFoldDB" id="A0AA86MWT4"/>
<feature type="transmembrane region" description="Helical" evidence="15">
    <location>
        <begin position="175"/>
        <end position="196"/>
    </location>
</feature>
<keyword evidence="10" id="KW-0520">NAD</keyword>
<feature type="transmembrane region" description="Helical" evidence="15">
    <location>
        <begin position="28"/>
        <end position="48"/>
    </location>
</feature>
<dbReference type="GO" id="GO:0016020">
    <property type="term" value="C:membrane"/>
    <property type="evidence" value="ECO:0007669"/>
    <property type="project" value="UniProtKB-SubCell"/>
</dbReference>
<dbReference type="PRINTS" id="PR01434">
    <property type="entry name" value="NADHDHGNASE5"/>
</dbReference>
<keyword evidence="5" id="KW-0679">Respiratory chain</keyword>
<evidence type="ECO:0000256" key="14">
    <source>
        <dbReference type="RuleBase" id="RU000320"/>
    </source>
</evidence>
<feature type="transmembrane region" description="Helical" evidence="15">
    <location>
        <begin position="112"/>
        <end position="129"/>
    </location>
</feature>
<feature type="domain" description="NADH-Ubiquinone oxidoreductase (complex I) chain 5 N-terminal" evidence="17">
    <location>
        <begin position="63"/>
        <end position="113"/>
    </location>
</feature>
<feature type="transmembrane region" description="Helical" evidence="15">
    <location>
        <begin position="135"/>
        <end position="154"/>
    </location>
</feature>
<feature type="domain" description="NADH:quinone oxidoreductase/Mrp antiporter transmembrane" evidence="16">
    <location>
        <begin position="129"/>
        <end position="433"/>
    </location>
</feature>
<dbReference type="Proteomes" id="UP001179121">
    <property type="component" value="Chromosome"/>
</dbReference>
<dbReference type="KEGG" id="nti:DNFV4_00906"/>
<keyword evidence="7" id="KW-1278">Translocase</keyword>
<organism evidence="19 20">
    <name type="scientific">Nitrospira tepida</name>
    <dbReference type="NCBI Taxonomy" id="2973512"/>
    <lineage>
        <taxon>Bacteria</taxon>
        <taxon>Pseudomonadati</taxon>
        <taxon>Nitrospirota</taxon>
        <taxon>Nitrospiria</taxon>
        <taxon>Nitrospirales</taxon>
        <taxon>Nitrospiraceae</taxon>
        <taxon>Nitrospira</taxon>
    </lineage>
</organism>
<evidence type="ECO:0000259" key="18">
    <source>
        <dbReference type="Pfam" id="PF06455"/>
    </source>
</evidence>
<dbReference type="GO" id="GO:0008137">
    <property type="term" value="F:NADH dehydrogenase (ubiquinone) activity"/>
    <property type="evidence" value="ECO:0007669"/>
    <property type="project" value="UniProtKB-EC"/>
</dbReference>
<evidence type="ECO:0000259" key="17">
    <source>
        <dbReference type="Pfam" id="PF00662"/>
    </source>
</evidence>
<keyword evidence="6 14" id="KW-0812">Transmembrane</keyword>
<evidence type="ECO:0000256" key="7">
    <source>
        <dbReference type="ARBA" id="ARBA00022967"/>
    </source>
</evidence>
<dbReference type="InterPro" id="IPR001750">
    <property type="entry name" value="ND/Mrp_TM"/>
</dbReference>
<feature type="transmembrane region" description="Helical" evidence="15">
    <location>
        <begin position="506"/>
        <end position="530"/>
    </location>
</feature>
<protein>
    <recommendedName>
        <fullName evidence="3">NADH-ubiquinone oxidoreductase chain 5</fullName>
        <ecNumber evidence="2">7.1.1.2</ecNumber>
    </recommendedName>
</protein>
<feature type="transmembrane region" description="Helical" evidence="15">
    <location>
        <begin position="347"/>
        <end position="364"/>
    </location>
</feature>
<dbReference type="Gene3D" id="1.20.5.2700">
    <property type="match status" value="1"/>
</dbReference>
<dbReference type="PANTHER" id="PTHR42829">
    <property type="entry name" value="NADH-UBIQUINONE OXIDOREDUCTASE CHAIN 5"/>
    <property type="match status" value="1"/>
</dbReference>